<feature type="compositionally biased region" description="Basic and acidic residues" evidence="1">
    <location>
        <begin position="259"/>
        <end position="271"/>
    </location>
</feature>
<gene>
    <name evidence="2 4" type="ORF">P152DRAFT_460582</name>
</gene>
<dbReference type="Proteomes" id="UP000504638">
    <property type="component" value="Unplaced"/>
</dbReference>
<accession>A0A6G1FX35</accession>
<organism evidence="2">
    <name type="scientific">Eremomyces bilateralis CBS 781.70</name>
    <dbReference type="NCBI Taxonomy" id="1392243"/>
    <lineage>
        <taxon>Eukaryota</taxon>
        <taxon>Fungi</taxon>
        <taxon>Dikarya</taxon>
        <taxon>Ascomycota</taxon>
        <taxon>Pezizomycotina</taxon>
        <taxon>Dothideomycetes</taxon>
        <taxon>Dothideomycetes incertae sedis</taxon>
        <taxon>Eremomycetales</taxon>
        <taxon>Eremomycetaceae</taxon>
        <taxon>Eremomyces</taxon>
    </lineage>
</organism>
<evidence type="ECO:0000313" key="3">
    <source>
        <dbReference type="Proteomes" id="UP000504638"/>
    </source>
</evidence>
<sequence length="398" mass="44532">MAPFDLKSRLAPSNEEEFNVCIPSWIMGRQEDVTISLAQFGQEETANRKQVEGPRDLYPHPDRLAGELSPVPSEEELAAMREEPIRNGELTQAEYDLVMSRRRPASKVQWEQFTLNRRAELLETKKKFDANLRVRVCSNDLGSGPLTDLNGMMPPPVKKFHMRGGGYGPAVKKLKSSNMYPQGSKKRILERSTKKKPPPPICIVPRRYGTKKSATQSGKSSSTPRKYWLRSSPAPPQSDSTYVFSAASKTVASLTATPRETRRKAAVDKVTRAKKRAASKNKRQAAGETAFKPGPATSPNDADDEVSPMITEPKKKRASKESDALCQKKYEGSNQSAGALNVRQYKVSKRAARERVRERERTTLRIRPPTWNQSFDALDFSVGGRRVEFLSPSPVTVR</sequence>
<evidence type="ECO:0000313" key="4">
    <source>
        <dbReference type="RefSeq" id="XP_033532086.1"/>
    </source>
</evidence>
<dbReference type="GeneID" id="54420514"/>
<evidence type="ECO:0000256" key="1">
    <source>
        <dbReference type="SAM" id="MobiDB-lite"/>
    </source>
</evidence>
<reference evidence="2 4" key="1">
    <citation type="submission" date="2020-01" db="EMBL/GenBank/DDBJ databases">
        <authorList>
            <consortium name="DOE Joint Genome Institute"/>
            <person name="Haridas S."/>
            <person name="Albert R."/>
            <person name="Binder M."/>
            <person name="Bloem J."/>
            <person name="Labutti K."/>
            <person name="Salamov A."/>
            <person name="Andreopoulos B."/>
            <person name="Baker S.E."/>
            <person name="Barry K."/>
            <person name="Bills G."/>
            <person name="Bluhm B.H."/>
            <person name="Cannon C."/>
            <person name="Castanera R."/>
            <person name="Culley D.E."/>
            <person name="Daum C."/>
            <person name="Ezra D."/>
            <person name="Gonzalez J.B."/>
            <person name="Henrissat B."/>
            <person name="Kuo A."/>
            <person name="Liang C."/>
            <person name="Lipzen A."/>
            <person name="Lutzoni F."/>
            <person name="Magnuson J."/>
            <person name="Mondo S."/>
            <person name="Nolan M."/>
            <person name="Ohm R."/>
            <person name="Pangilinan J."/>
            <person name="Park H.-J."/>
            <person name="Ramirez L."/>
            <person name="Alfaro M."/>
            <person name="Sun H."/>
            <person name="Tritt A."/>
            <person name="Yoshinaga Y."/>
            <person name="Zwiers L.-H."/>
            <person name="Turgeon B.G."/>
            <person name="Goodwin S.B."/>
            <person name="Spatafora J.W."/>
            <person name="Crous P.W."/>
            <person name="Grigoriev I.V."/>
        </authorList>
    </citation>
    <scope>NUCLEOTIDE SEQUENCE</scope>
    <source>
        <strain evidence="2 4">CBS 781.70</strain>
    </source>
</reference>
<proteinExistence type="predicted"/>
<reference evidence="4" key="3">
    <citation type="submission" date="2025-04" db="UniProtKB">
        <authorList>
            <consortium name="RefSeq"/>
        </authorList>
    </citation>
    <scope>IDENTIFICATION</scope>
    <source>
        <strain evidence="4">CBS 781.70</strain>
    </source>
</reference>
<dbReference type="AlphaFoldDB" id="A0A6G1FX35"/>
<reference evidence="4" key="2">
    <citation type="submission" date="2020-04" db="EMBL/GenBank/DDBJ databases">
        <authorList>
            <consortium name="NCBI Genome Project"/>
        </authorList>
    </citation>
    <scope>NUCLEOTIDE SEQUENCE</scope>
    <source>
        <strain evidence="4">CBS 781.70</strain>
    </source>
</reference>
<dbReference type="EMBL" id="ML975166">
    <property type="protein sequence ID" value="KAF1810455.1"/>
    <property type="molecule type" value="Genomic_DNA"/>
</dbReference>
<name>A0A6G1FX35_9PEZI</name>
<protein>
    <submittedName>
        <fullName evidence="2 4">Uncharacterized protein</fullName>
    </submittedName>
</protein>
<feature type="region of interest" description="Disordered" evidence="1">
    <location>
        <begin position="254"/>
        <end position="325"/>
    </location>
</feature>
<keyword evidence="3" id="KW-1185">Reference proteome</keyword>
<evidence type="ECO:0000313" key="2">
    <source>
        <dbReference type="EMBL" id="KAF1810455.1"/>
    </source>
</evidence>
<dbReference type="RefSeq" id="XP_033532086.1">
    <property type="nucleotide sequence ID" value="XM_033679944.1"/>
</dbReference>
<feature type="compositionally biased region" description="Polar residues" evidence="1">
    <location>
        <begin position="212"/>
        <end position="224"/>
    </location>
</feature>
<feature type="region of interest" description="Disordered" evidence="1">
    <location>
        <begin position="165"/>
        <end position="241"/>
    </location>
</feature>
<feature type="compositionally biased region" description="Basic residues" evidence="1">
    <location>
        <begin position="272"/>
        <end position="283"/>
    </location>
</feature>